<keyword evidence="5 7" id="KW-1133">Transmembrane helix</keyword>
<feature type="transmembrane region" description="Helical" evidence="7">
    <location>
        <begin position="50"/>
        <end position="67"/>
    </location>
</feature>
<dbReference type="AlphaFoldDB" id="A0AAE9XUB0"/>
<dbReference type="InterPro" id="IPR011701">
    <property type="entry name" value="MFS"/>
</dbReference>
<dbReference type="EMBL" id="CP116805">
    <property type="protein sequence ID" value="WCL54650.1"/>
    <property type="molecule type" value="Genomic_DNA"/>
</dbReference>
<evidence type="ECO:0000256" key="5">
    <source>
        <dbReference type="ARBA" id="ARBA00022989"/>
    </source>
</evidence>
<keyword evidence="9" id="KW-1185">Reference proteome</keyword>
<feature type="transmembrane region" description="Helical" evidence="7">
    <location>
        <begin position="113"/>
        <end position="134"/>
    </location>
</feature>
<gene>
    <name evidence="8" type="ORF">PH603_02610</name>
</gene>
<sequence length="433" mass="46305">MNRLAAGLKPYFARATLANFLLGISSGFPLTLVVSLTGIWLARYGVDKKTIGIFALATVPYAWKFLWSPVIDRLHLGPFARLIGHRRSWLFLIQAVLVAVIIALSTLDPSIDVGLVGLLVIAAGFLSASQDIVIDAYRIEISEKHQLAHAAAMVAFGYRAGGLLAGFGTLHIADIYGWHVAILSLAVLVIPGALAALWIGEPDHTKAEALIERDHAAHKASRFVTFFRDAVIMPFKEFTSRDGWLLILAFIFLYKAGDALAAIMTGPLLVDLGFTDGEIADYNKAVGTFALWAGIALGGFLYGVTGTYRALFIAGVLMMATNFVFAWLAIVGHDNMALAITVAAENFATGLGNTVVIAYLSSLCNLAFTATQYALLSSLASQARAIFGTSSGVMVESLGWVNFFILSGLIAIPGLIVLVILWRRATRAPSAAG</sequence>
<keyword evidence="3" id="KW-0813">Transport</keyword>
<evidence type="ECO:0000313" key="8">
    <source>
        <dbReference type="EMBL" id="WCL54650.1"/>
    </source>
</evidence>
<evidence type="ECO:0000256" key="7">
    <source>
        <dbReference type="SAM" id="Phobius"/>
    </source>
</evidence>
<dbReference type="GO" id="GO:0016020">
    <property type="term" value="C:membrane"/>
    <property type="evidence" value="ECO:0007669"/>
    <property type="project" value="UniProtKB-SubCell"/>
</dbReference>
<protein>
    <submittedName>
        <fullName evidence="8">MFS transporter</fullName>
    </submittedName>
</protein>
<dbReference type="RefSeq" id="WP_289504369.1">
    <property type="nucleotide sequence ID" value="NZ_CP116805.1"/>
</dbReference>
<keyword evidence="6 7" id="KW-0472">Membrane</keyword>
<dbReference type="Proteomes" id="UP001217500">
    <property type="component" value="Chromosome"/>
</dbReference>
<evidence type="ECO:0000256" key="4">
    <source>
        <dbReference type="ARBA" id="ARBA00022692"/>
    </source>
</evidence>
<evidence type="ECO:0000256" key="3">
    <source>
        <dbReference type="ARBA" id="ARBA00022448"/>
    </source>
</evidence>
<dbReference type="PANTHER" id="PTHR12778">
    <property type="entry name" value="SOLUTE CARRIER FAMILY 33 ACETYL-COA TRANSPORTER -RELATED"/>
    <property type="match status" value="1"/>
</dbReference>
<comment type="subcellular location">
    <subcellularLocation>
        <location evidence="1">Membrane</location>
        <topology evidence="1">Multi-pass membrane protein</topology>
    </subcellularLocation>
</comment>
<feature type="transmembrane region" description="Helical" evidence="7">
    <location>
        <begin position="176"/>
        <end position="199"/>
    </location>
</feature>
<evidence type="ECO:0000256" key="2">
    <source>
        <dbReference type="ARBA" id="ARBA00008335"/>
    </source>
</evidence>
<comment type="similarity">
    <text evidence="2">Belongs to the major facilitator superfamily.</text>
</comment>
<dbReference type="InterPro" id="IPR004752">
    <property type="entry name" value="AmpG_permease/AT-1"/>
</dbReference>
<evidence type="ECO:0000313" key="9">
    <source>
        <dbReference type="Proteomes" id="UP001217500"/>
    </source>
</evidence>
<feature type="transmembrane region" description="Helical" evidence="7">
    <location>
        <begin position="243"/>
        <end position="265"/>
    </location>
</feature>
<feature type="transmembrane region" description="Helical" evidence="7">
    <location>
        <begin position="311"/>
        <end position="330"/>
    </location>
</feature>
<accession>A0AAE9XUB0</accession>
<reference evidence="8" key="1">
    <citation type="submission" date="2023-01" db="EMBL/GenBank/DDBJ databases">
        <title>The genome sequence of Kordiimonadaceae bacterium 6D33.</title>
        <authorList>
            <person name="Liu Y."/>
        </authorList>
    </citation>
    <scope>NUCLEOTIDE SEQUENCE</scope>
    <source>
        <strain evidence="8">6D33</strain>
    </source>
</reference>
<dbReference type="Pfam" id="PF07690">
    <property type="entry name" value="MFS_1"/>
    <property type="match status" value="1"/>
</dbReference>
<organism evidence="8 9">
    <name type="scientific">Gimibacter soli</name>
    <dbReference type="NCBI Taxonomy" id="3024400"/>
    <lineage>
        <taxon>Bacteria</taxon>
        <taxon>Pseudomonadati</taxon>
        <taxon>Pseudomonadota</taxon>
        <taxon>Alphaproteobacteria</taxon>
        <taxon>Kordiimonadales</taxon>
        <taxon>Temperatibacteraceae</taxon>
        <taxon>Gimibacter</taxon>
    </lineage>
</organism>
<dbReference type="Gene3D" id="1.20.1250.20">
    <property type="entry name" value="MFS general substrate transporter like domains"/>
    <property type="match status" value="1"/>
</dbReference>
<feature type="transmembrane region" description="Helical" evidence="7">
    <location>
        <begin position="285"/>
        <end position="304"/>
    </location>
</feature>
<proteinExistence type="inferred from homology"/>
<feature type="transmembrane region" description="Helical" evidence="7">
    <location>
        <begin position="20"/>
        <end position="44"/>
    </location>
</feature>
<feature type="transmembrane region" description="Helical" evidence="7">
    <location>
        <begin position="336"/>
        <end position="361"/>
    </location>
</feature>
<evidence type="ECO:0000256" key="1">
    <source>
        <dbReference type="ARBA" id="ARBA00004141"/>
    </source>
</evidence>
<dbReference type="NCBIfam" id="TIGR00901">
    <property type="entry name" value="2A0125"/>
    <property type="match status" value="1"/>
</dbReference>
<dbReference type="KEGG" id="gso:PH603_02610"/>
<keyword evidence="4 7" id="KW-0812">Transmembrane</keyword>
<feature type="transmembrane region" description="Helical" evidence="7">
    <location>
        <begin position="400"/>
        <end position="422"/>
    </location>
</feature>
<dbReference type="SUPFAM" id="SSF103473">
    <property type="entry name" value="MFS general substrate transporter"/>
    <property type="match status" value="1"/>
</dbReference>
<feature type="transmembrane region" description="Helical" evidence="7">
    <location>
        <begin position="373"/>
        <end position="394"/>
    </location>
</feature>
<dbReference type="GO" id="GO:0022857">
    <property type="term" value="F:transmembrane transporter activity"/>
    <property type="evidence" value="ECO:0007669"/>
    <property type="project" value="InterPro"/>
</dbReference>
<dbReference type="InterPro" id="IPR036259">
    <property type="entry name" value="MFS_trans_sf"/>
</dbReference>
<feature type="transmembrane region" description="Helical" evidence="7">
    <location>
        <begin position="88"/>
        <end position="107"/>
    </location>
</feature>
<dbReference type="PANTHER" id="PTHR12778:SF10">
    <property type="entry name" value="MAJOR FACILITATOR SUPERFAMILY DOMAIN-CONTAINING PROTEIN 3"/>
    <property type="match status" value="1"/>
</dbReference>
<name>A0AAE9XUB0_9PROT</name>
<feature type="transmembrane region" description="Helical" evidence="7">
    <location>
        <begin position="146"/>
        <end position="170"/>
    </location>
</feature>
<evidence type="ECO:0000256" key="6">
    <source>
        <dbReference type="ARBA" id="ARBA00023136"/>
    </source>
</evidence>